<comment type="caution">
    <text evidence="8">The sequence shown here is derived from an EMBL/GenBank/DDBJ whole genome shotgun (WGS) entry which is preliminary data.</text>
</comment>
<dbReference type="Pfam" id="PF00387">
    <property type="entry name" value="PI-PLC-Y"/>
    <property type="match status" value="1"/>
</dbReference>
<keyword evidence="4" id="KW-0443">Lipid metabolism</keyword>
<dbReference type="EMBL" id="SDMP01000007">
    <property type="protein sequence ID" value="RYR46134.1"/>
    <property type="molecule type" value="Genomic_DNA"/>
</dbReference>
<evidence type="ECO:0000313" key="8">
    <source>
        <dbReference type="EMBL" id="RYR46134.1"/>
    </source>
</evidence>
<evidence type="ECO:0000256" key="2">
    <source>
        <dbReference type="ARBA" id="ARBA00004202"/>
    </source>
</evidence>
<dbReference type="InterPro" id="IPR011992">
    <property type="entry name" value="EF-hand-dom_pair"/>
</dbReference>
<evidence type="ECO:0000256" key="4">
    <source>
        <dbReference type="RuleBase" id="RU361133"/>
    </source>
</evidence>
<evidence type="ECO:0000313" key="9">
    <source>
        <dbReference type="Proteomes" id="UP000289738"/>
    </source>
</evidence>
<dbReference type="Gene3D" id="3.20.20.190">
    <property type="entry name" value="Phosphatidylinositol (PI) phosphodiesterase"/>
    <property type="match status" value="1"/>
</dbReference>
<dbReference type="InterPro" id="IPR001711">
    <property type="entry name" value="PLipase_C_Pinositol-sp_Y"/>
</dbReference>
<evidence type="ECO:0000259" key="7">
    <source>
        <dbReference type="PROSITE" id="PS50008"/>
    </source>
</evidence>
<dbReference type="STRING" id="3818.A0A445C5E1"/>
<evidence type="ECO:0000256" key="3">
    <source>
        <dbReference type="ARBA" id="ARBA00023224"/>
    </source>
</evidence>
<dbReference type="InterPro" id="IPR017946">
    <property type="entry name" value="PLC-like_Pdiesterase_TIM-brl"/>
</dbReference>
<proteinExistence type="predicted"/>
<dbReference type="SUPFAM" id="SSF47473">
    <property type="entry name" value="EF-hand"/>
    <property type="match status" value="1"/>
</dbReference>
<dbReference type="PROSITE" id="PS50004">
    <property type="entry name" value="C2"/>
    <property type="match status" value="1"/>
</dbReference>
<dbReference type="InterPro" id="IPR000008">
    <property type="entry name" value="C2_dom"/>
</dbReference>
<keyword evidence="9" id="KW-1185">Reference proteome</keyword>
<organism evidence="8 9">
    <name type="scientific">Arachis hypogaea</name>
    <name type="common">Peanut</name>
    <dbReference type="NCBI Taxonomy" id="3818"/>
    <lineage>
        <taxon>Eukaryota</taxon>
        <taxon>Viridiplantae</taxon>
        <taxon>Streptophyta</taxon>
        <taxon>Embryophyta</taxon>
        <taxon>Tracheophyta</taxon>
        <taxon>Spermatophyta</taxon>
        <taxon>Magnoliopsida</taxon>
        <taxon>eudicotyledons</taxon>
        <taxon>Gunneridae</taxon>
        <taxon>Pentapetalae</taxon>
        <taxon>rosids</taxon>
        <taxon>fabids</taxon>
        <taxon>Fabales</taxon>
        <taxon>Fabaceae</taxon>
        <taxon>Papilionoideae</taxon>
        <taxon>50 kb inversion clade</taxon>
        <taxon>dalbergioids sensu lato</taxon>
        <taxon>Dalbergieae</taxon>
        <taxon>Pterocarpus clade</taxon>
        <taxon>Arachis</taxon>
    </lineage>
</organism>
<protein>
    <recommendedName>
        <fullName evidence="4">Phosphoinositide phospholipase C</fullName>
        <ecNumber evidence="4">3.1.4.11</ecNumber>
    </recommendedName>
</protein>
<feature type="domain" description="PI-PLC Y-box" evidence="7">
    <location>
        <begin position="372"/>
        <end position="458"/>
    </location>
</feature>
<evidence type="ECO:0000259" key="6">
    <source>
        <dbReference type="PROSITE" id="PS50004"/>
    </source>
</evidence>
<dbReference type="GO" id="GO:0005886">
    <property type="term" value="C:plasma membrane"/>
    <property type="evidence" value="ECO:0007669"/>
    <property type="project" value="UniProtKB-SubCell"/>
</dbReference>
<dbReference type="InterPro" id="IPR001192">
    <property type="entry name" value="PI-PLC_fam"/>
</dbReference>
<dbReference type="PRINTS" id="PR00390">
    <property type="entry name" value="PHPHLIPASEC"/>
</dbReference>
<comment type="subcellular location">
    <subcellularLocation>
        <location evidence="2">Cell membrane</location>
        <topology evidence="2">Peripheral membrane protein</topology>
    </subcellularLocation>
</comment>
<feature type="compositionally biased region" description="Basic and acidic residues" evidence="5">
    <location>
        <begin position="288"/>
        <end position="298"/>
    </location>
</feature>
<dbReference type="SMART" id="SM00148">
    <property type="entry name" value="PLCXc"/>
    <property type="match status" value="1"/>
</dbReference>
<dbReference type="PROSITE" id="PS50007">
    <property type="entry name" value="PIPLC_X_DOMAIN"/>
    <property type="match status" value="1"/>
</dbReference>
<dbReference type="SUPFAM" id="SSF49562">
    <property type="entry name" value="C2 domain (Calcium/lipid-binding domain, CaLB)"/>
    <property type="match status" value="1"/>
</dbReference>
<dbReference type="PANTHER" id="PTHR10336:SF101">
    <property type="entry name" value="PHOSPHOINOSITIDE PHOSPHOLIPASE C 6"/>
    <property type="match status" value="1"/>
</dbReference>
<dbReference type="InterPro" id="IPR000909">
    <property type="entry name" value="PLipase_C_PInositol-sp_X_dom"/>
</dbReference>
<keyword evidence="4" id="KW-0442">Lipid degradation</keyword>
<accession>A0A445C5E1</accession>
<dbReference type="Pfam" id="PF00388">
    <property type="entry name" value="PI-PLC-X"/>
    <property type="match status" value="1"/>
</dbReference>
<dbReference type="SMART" id="SM00239">
    <property type="entry name" value="C2"/>
    <property type="match status" value="1"/>
</dbReference>
<evidence type="ECO:0000256" key="1">
    <source>
        <dbReference type="ARBA" id="ARBA00001195"/>
    </source>
</evidence>
<keyword evidence="4" id="KW-0378">Hydrolase</keyword>
<dbReference type="GO" id="GO:0004435">
    <property type="term" value="F:phosphatidylinositol-4,5-bisphosphate phospholipase C activity"/>
    <property type="evidence" value="ECO:0007669"/>
    <property type="project" value="UniProtKB-EC"/>
</dbReference>
<dbReference type="InterPro" id="IPR035892">
    <property type="entry name" value="C2_domain_sf"/>
</dbReference>
<keyword evidence="3" id="KW-0807">Transducer</keyword>
<dbReference type="PROSITE" id="PS50008">
    <property type="entry name" value="PIPLC_Y_DOMAIN"/>
    <property type="match status" value="1"/>
</dbReference>
<dbReference type="Gene3D" id="2.60.40.150">
    <property type="entry name" value="C2 domain"/>
    <property type="match status" value="1"/>
</dbReference>
<name>A0A445C5E1_ARAHY</name>
<dbReference type="PANTHER" id="PTHR10336">
    <property type="entry name" value="PHOSPHOINOSITIDE-SPECIFIC PHOSPHOLIPASE C FAMILY PROTEIN"/>
    <property type="match status" value="1"/>
</dbReference>
<dbReference type="AlphaFoldDB" id="A0A445C5E1"/>
<dbReference type="SMART" id="SM00149">
    <property type="entry name" value="PLCYc"/>
    <property type="match status" value="1"/>
</dbReference>
<dbReference type="GO" id="GO:0048015">
    <property type="term" value="P:phosphatidylinositol-mediated signaling"/>
    <property type="evidence" value="ECO:0007669"/>
    <property type="project" value="TreeGrafter"/>
</dbReference>
<feature type="region of interest" description="Disordered" evidence="5">
    <location>
        <begin position="288"/>
        <end position="313"/>
    </location>
</feature>
<dbReference type="Pfam" id="PF00168">
    <property type="entry name" value="C2"/>
    <property type="match status" value="1"/>
</dbReference>
<comment type="catalytic activity">
    <reaction evidence="1 4">
        <text>a 1,2-diacyl-sn-glycero-3-phospho-(1D-myo-inositol-4,5-bisphosphate) + H2O = 1D-myo-inositol 1,4,5-trisphosphate + a 1,2-diacyl-sn-glycerol + H(+)</text>
        <dbReference type="Rhea" id="RHEA:33179"/>
        <dbReference type="ChEBI" id="CHEBI:15377"/>
        <dbReference type="ChEBI" id="CHEBI:15378"/>
        <dbReference type="ChEBI" id="CHEBI:17815"/>
        <dbReference type="ChEBI" id="CHEBI:58456"/>
        <dbReference type="ChEBI" id="CHEBI:203600"/>
        <dbReference type="EC" id="3.1.4.11"/>
    </reaction>
</comment>
<dbReference type="EC" id="3.1.4.11" evidence="4"/>
<feature type="domain" description="C2" evidence="6">
    <location>
        <begin position="463"/>
        <end position="608"/>
    </location>
</feature>
<dbReference type="SUPFAM" id="SSF51695">
    <property type="entry name" value="PLC-like phosphodiesterases"/>
    <property type="match status" value="1"/>
</dbReference>
<dbReference type="Proteomes" id="UP000289738">
    <property type="component" value="Chromosome A07"/>
</dbReference>
<evidence type="ECO:0000256" key="5">
    <source>
        <dbReference type="SAM" id="MobiDB-lite"/>
    </source>
</evidence>
<dbReference type="GO" id="GO:0051209">
    <property type="term" value="P:release of sequestered calcium ion into cytosol"/>
    <property type="evidence" value="ECO:0007669"/>
    <property type="project" value="TreeGrafter"/>
</dbReference>
<sequence>MAQNIKTIKYFHRKFVQEEQTAPEDVKEAFATFAEGGDTMSAGQLREFVDKVQCQPQYTVEECERIMETFLRSRRDESDNDENNKKKKKVGDGDGNDNGGCCFTLEEFFQFLYFDEFNAPLSPEVHHDMDAPLSHYFINTGHNSYLTGNQLSSDCSEVPIIQALNKGVRVIELDLWPNSNKTDIDVVHGRTLTAPVSLYKCLVAIKDNAFVASEYPVIITLEDHLTKDLQALAAEVTNEIFGDLLYYPPEDAMDEFPSPESLKGRILISTKPPPVDELRDTFSKRLIKDGKESERESADEALSPPPSIGSDVDACDRYNASSDRECEEELTPSSEIHSGVIHYKRMITIHAGKPKGHIKDSLSVDGKVKRLSLSEQEIERASSSYGDDLISFTQRNILRVYPKGTRVNSSNFRPHIGWLYGAQMVAMNMQGYGKSLWHAQGLFRANGGSGYVKKPPLLMNKNDDGQSNIFNPKTPYPTSRIMKVKIYMGTGWISNFSKTHFDTFSPPDFYIKNNKNGLKIKVSHLKFIKVSIHGVQYDKARHRTRVISDHWFPVWEEEFEIPLKVPSLALVLIEAREYDKHEKDDFGGQTCFPVDEIRPGFRSVPLYDEKGNKYSHTCDEC</sequence>
<dbReference type="GO" id="GO:0016042">
    <property type="term" value="P:lipid catabolic process"/>
    <property type="evidence" value="ECO:0007669"/>
    <property type="project" value="UniProtKB-KW"/>
</dbReference>
<dbReference type="CDD" id="cd00275">
    <property type="entry name" value="C2_PLC_like"/>
    <property type="match status" value="1"/>
</dbReference>
<reference evidence="8 9" key="1">
    <citation type="submission" date="2019-01" db="EMBL/GenBank/DDBJ databases">
        <title>Sequencing of cultivated peanut Arachis hypogaea provides insights into genome evolution and oil improvement.</title>
        <authorList>
            <person name="Chen X."/>
        </authorList>
    </citation>
    <scope>NUCLEOTIDE SEQUENCE [LARGE SCALE GENOMIC DNA]</scope>
    <source>
        <strain evidence="9">cv. Fuhuasheng</strain>
        <tissue evidence="8">Leaves</tissue>
    </source>
</reference>
<gene>
    <name evidence="8" type="ORF">Ahy_A07g031892</name>
</gene>
<dbReference type="Gene3D" id="1.10.238.10">
    <property type="entry name" value="EF-hand"/>
    <property type="match status" value="1"/>
</dbReference>